<accession>A0A6J7R629</accession>
<gene>
    <name evidence="2" type="ORF">UFOPK4061_01571</name>
</gene>
<feature type="compositionally biased region" description="Polar residues" evidence="1">
    <location>
        <begin position="1"/>
        <end position="10"/>
    </location>
</feature>
<dbReference type="AlphaFoldDB" id="A0A6J7R629"/>
<feature type="region of interest" description="Disordered" evidence="1">
    <location>
        <begin position="1"/>
        <end position="28"/>
    </location>
</feature>
<sequence>MRTEAGNASTAPVKKAQRHPNGTAIPATMRPDAIAMIGGAVCFRPNARP</sequence>
<proteinExistence type="predicted"/>
<organism evidence="2">
    <name type="scientific">freshwater metagenome</name>
    <dbReference type="NCBI Taxonomy" id="449393"/>
    <lineage>
        <taxon>unclassified sequences</taxon>
        <taxon>metagenomes</taxon>
        <taxon>ecological metagenomes</taxon>
    </lineage>
</organism>
<evidence type="ECO:0000313" key="2">
    <source>
        <dbReference type="EMBL" id="CAB5024197.1"/>
    </source>
</evidence>
<name>A0A6J7R629_9ZZZZ</name>
<reference evidence="2" key="1">
    <citation type="submission" date="2020-05" db="EMBL/GenBank/DDBJ databases">
        <authorList>
            <person name="Chiriac C."/>
            <person name="Salcher M."/>
            <person name="Ghai R."/>
            <person name="Kavagutti S V."/>
        </authorList>
    </citation>
    <scope>NUCLEOTIDE SEQUENCE</scope>
</reference>
<dbReference type="EMBL" id="CAFBPD010000304">
    <property type="protein sequence ID" value="CAB5024197.1"/>
    <property type="molecule type" value="Genomic_DNA"/>
</dbReference>
<evidence type="ECO:0000256" key="1">
    <source>
        <dbReference type="SAM" id="MobiDB-lite"/>
    </source>
</evidence>
<protein>
    <submittedName>
        <fullName evidence="2">Unannotated protein</fullName>
    </submittedName>
</protein>